<dbReference type="Proteomes" id="UP001487740">
    <property type="component" value="Unassembled WGS sequence"/>
</dbReference>
<dbReference type="AlphaFoldDB" id="A0AAW0SF01"/>
<dbReference type="PANTHER" id="PTHR23279:SF37">
    <property type="entry name" value="DEFECTIVE PROBOSCIS EXTENSION RESPONSE 13, ISOFORM B"/>
    <property type="match status" value="1"/>
</dbReference>
<sequence>MRRRSSLNTSCEVITASLITQLTNPPRRTAHLQPINMETHPEKHQEKYPPHSCSSGTFSAYYRRGGGGVPIVSRRATYASQSRSGVRGSDYHMHFGKRGDQSCLRRYEESSGKGVRLPVSQWTNTNSWSSGDRRAKADGDRFVTQNKSIVTAQVGASVILHCKTSSATGGLVSWIRKKDYQLLTVSLYTHSSDDRFSINYLHWAGSEERTKSTNPRTPPANNFTPTSPAGDR</sequence>
<feature type="compositionally biased region" description="Polar residues" evidence="1">
    <location>
        <begin position="212"/>
        <end position="232"/>
    </location>
</feature>
<feature type="region of interest" description="Disordered" evidence="1">
    <location>
        <begin position="207"/>
        <end position="232"/>
    </location>
</feature>
<evidence type="ECO:0000313" key="2">
    <source>
        <dbReference type="EMBL" id="KAK8373356.1"/>
    </source>
</evidence>
<dbReference type="PANTHER" id="PTHR23279">
    <property type="entry name" value="DEFECTIVE PROBOSCIS EXTENSION RESPONSE DPR -RELATED"/>
    <property type="match status" value="1"/>
</dbReference>
<dbReference type="Gene3D" id="2.60.40.10">
    <property type="entry name" value="Immunoglobulins"/>
    <property type="match status" value="1"/>
</dbReference>
<dbReference type="SUPFAM" id="SSF48726">
    <property type="entry name" value="Immunoglobulin"/>
    <property type="match status" value="1"/>
</dbReference>
<dbReference type="GO" id="GO:0032589">
    <property type="term" value="C:neuron projection membrane"/>
    <property type="evidence" value="ECO:0007669"/>
    <property type="project" value="TreeGrafter"/>
</dbReference>
<name>A0AAW0SF01_SCYPA</name>
<dbReference type="InterPro" id="IPR036179">
    <property type="entry name" value="Ig-like_dom_sf"/>
</dbReference>
<evidence type="ECO:0008006" key="4">
    <source>
        <dbReference type="Google" id="ProtNLM"/>
    </source>
</evidence>
<dbReference type="InterPro" id="IPR037448">
    <property type="entry name" value="Zig-8"/>
</dbReference>
<protein>
    <recommendedName>
        <fullName evidence="4">Ig-like domain-containing protein</fullName>
    </recommendedName>
</protein>
<accession>A0AAW0SF01</accession>
<organism evidence="2 3">
    <name type="scientific">Scylla paramamosain</name>
    <name type="common">Mud crab</name>
    <dbReference type="NCBI Taxonomy" id="85552"/>
    <lineage>
        <taxon>Eukaryota</taxon>
        <taxon>Metazoa</taxon>
        <taxon>Ecdysozoa</taxon>
        <taxon>Arthropoda</taxon>
        <taxon>Crustacea</taxon>
        <taxon>Multicrustacea</taxon>
        <taxon>Malacostraca</taxon>
        <taxon>Eumalacostraca</taxon>
        <taxon>Eucarida</taxon>
        <taxon>Decapoda</taxon>
        <taxon>Pleocyemata</taxon>
        <taxon>Brachyura</taxon>
        <taxon>Eubrachyura</taxon>
        <taxon>Portunoidea</taxon>
        <taxon>Portunidae</taxon>
        <taxon>Portuninae</taxon>
        <taxon>Scylla</taxon>
    </lineage>
</organism>
<dbReference type="InterPro" id="IPR013783">
    <property type="entry name" value="Ig-like_fold"/>
</dbReference>
<dbReference type="EMBL" id="JARAKH010001216">
    <property type="protein sequence ID" value="KAK8373356.1"/>
    <property type="molecule type" value="Genomic_DNA"/>
</dbReference>
<comment type="caution">
    <text evidence="2">The sequence shown here is derived from an EMBL/GenBank/DDBJ whole genome shotgun (WGS) entry which is preliminary data.</text>
</comment>
<proteinExistence type="predicted"/>
<gene>
    <name evidence="2" type="ORF">O3P69_010916</name>
</gene>
<evidence type="ECO:0000256" key="1">
    <source>
        <dbReference type="SAM" id="MobiDB-lite"/>
    </source>
</evidence>
<dbReference type="GO" id="GO:0050808">
    <property type="term" value="P:synapse organization"/>
    <property type="evidence" value="ECO:0007669"/>
    <property type="project" value="TreeGrafter"/>
</dbReference>
<reference evidence="2 3" key="1">
    <citation type="submission" date="2023-03" db="EMBL/GenBank/DDBJ databases">
        <title>High-quality genome of Scylla paramamosain provides insights in environmental adaptation.</title>
        <authorList>
            <person name="Zhang L."/>
        </authorList>
    </citation>
    <scope>NUCLEOTIDE SEQUENCE [LARGE SCALE GENOMIC DNA]</scope>
    <source>
        <strain evidence="2">LZ_2023a</strain>
        <tissue evidence="2">Muscle</tissue>
    </source>
</reference>
<evidence type="ECO:0000313" key="3">
    <source>
        <dbReference type="Proteomes" id="UP001487740"/>
    </source>
</evidence>
<keyword evidence="3" id="KW-1185">Reference proteome</keyword>